<sequence length="251" mass="29334">MSTLKDNELQIISDILLKLYYMEDIKELERTFLTLIRTLIPYNQSNFRVIDPKTREILRKEAIFIDTDETMIPVFFANIEPEKNYLKNLFNYTQSVVYVDSDILGDDVRKKTEFYRDFLEPQGIPYGCGIILIKDGDLIGVISLFRSEEWGDFTSKEVFVLDLFKAHITKIVDQCLSANRNHRISYQGLEEESLTQREREIAALIIEGYSNEEIADKLCITVSTTKKHVYNIFSKYGVKNRMGLIKLFHSR</sequence>
<dbReference type="PROSITE" id="PS50043">
    <property type="entry name" value="HTH_LUXR_2"/>
    <property type="match status" value="1"/>
</dbReference>
<dbReference type="EMBL" id="JAOSHN010000011">
    <property type="protein sequence ID" value="MCU7380603.1"/>
    <property type="molecule type" value="Genomic_DNA"/>
</dbReference>
<protein>
    <submittedName>
        <fullName evidence="5">Helix-turn-helix transcriptional regulator</fullName>
    </submittedName>
</protein>
<dbReference type="RefSeq" id="WP_148396671.1">
    <property type="nucleotide sequence ID" value="NZ_JAJAGH010000003.1"/>
</dbReference>
<evidence type="ECO:0000313" key="5">
    <source>
        <dbReference type="EMBL" id="MCU7380603.1"/>
    </source>
</evidence>
<feature type="domain" description="HTH luxR-type" evidence="4">
    <location>
        <begin position="187"/>
        <end position="251"/>
    </location>
</feature>
<dbReference type="SMART" id="SM00421">
    <property type="entry name" value="HTH_LUXR"/>
    <property type="match status" value="1"/>
</dbReference>
<dbReference type="GO" id="GO:0003677">
    <property type="term" value="F:DNA binding"/>
    <property type="evidence" value="ECO:0007669"/>
    <property type="project" value="UniProtKB-KW"/>
</dbReference>
<reference evidence="5" key="1">
    <citation type="submission" date="2022-09" db="EMBL/GenBank/DDBJ databases">
        <title>Culturomic study of gut microbiota in children with autism spectrum disorder.</title>
        <authorList>
            <person name="Efimov B.A."/>
            <person name="Chaplin A.V."/>
            <person name="Sokolova S.R."/>
            <person name="Pikina A.P."/>
            <person name="Korzhanova M."/>
            <person name="Belova V."/>
            <person name="Korostin D."/>
        </authorList>
    </citation>
    <scope>NUCLEOTIDE SEQUENCE</scope>
    <source>
        <strain evidence="5">ASD5510</strain>
    </source>
</reference>
<dbReference type="InterPro" id="IPR036388">
    <property type="entry name" value="WH-like_DNA-bd_sf"/>
</dbReference>
<dbReference type="PANTHER" id="PTHR44688:SF16">
    <property type="entry name" value="DNA-BINDING TRANSCRIPTIONAL ACTIVATOR DEVR_DOSR"/>
    <property type="match status" value="1"/>
</dbReference>
<accession>A0A9J6QYK8</accession>
<dbReference type="SUPFAM" id="SSF46894">
    <property type="entry name" value="C-terminal effector domain of the bipartite response regulators"/>
    <property type="match status" value="1"/>
</dbReference>
<dbReference type="CDD" id="cd06170">
    <property type="entry name" value="LuxR_C_like"/>
    <property type="match status" value="1"/>
</dbReference>
<dbReference type="AlphaFoldDB" id="A0A9J6QYK8"/>
<evidence type="ECO:0000256" key="1">
    <source>
        <dbReference type="ARBA" id="ARBA00023015"/>
    </source>
</evidence>
<dbReference type="PANTHER" id="PTHR44688">
    <property type="entry name" value="DNA-BINDING TRANSCRIPTIONAL ACTIVATOR DEVR_DOSR"/>
    <property type="match status" value="1"/>
</dbReference>
<keyword evidence="1" id="KW-0805">Transcription regulation</keyword>
<gene>
    <name evidence="5" type="ORF">OBO34_20020</name>
</gene>
<comment type="caution">
    <text evidence="5">The sequence shown here is derived from an EMBL/GenBank/DDBJ whole genome shotgun (WGS) entry which is preliminary data.</text>
</comment>
<dbReference type="GO" id="GO:0006355">
    <property type="term" value="P:regulation of DNA-templated transcription"/>
    <property type="evidence" value="ECO:0007669"/>
    <property type="project" value="InterPro"/>
</dbReference>
<dbReference type="InterPro" id="IPR000792">
    <property type="entry name" value="Tscrpt_reg_LuxR_C"/>
</dbReference>
<keyword evidence="3" id="KW-0804">Transcription</keyword>
<dbReference type="SUPFAM" id="SSF55781">
    <property type="entry name" value="GAF domain-like"/>
    <property type="match status" value="1"/>
</dbReference>
<dbReference type="PRINTS" id="PR00038">
    <property type="entry name" value="HTHLUXR"/>
</dbReference>
<dbReference type="InterPro" id="IPR016032">
    <property type="entry name" value="Sig_transdc_resp-reg_C-effctor"/>
</dbReference>
<dbReference type="Gene3D" id="3.30.450.40">
    <property type="match status" value="1"/>
</dbReference>
<dbReference type="Pfam" id="PF00196">
    <property type="entry name" value="GerE"/>
    <property type="match status" value="1"/>
</dbReference>
<evidence type="ECO:0000313" key="6">
    <source>
        <dbReference type="Proteomes" id="UP001065549"/>
    </source>
</evidence>
<evidence type="ECO:0000259" key="4">
    <source>
        <dbReference type="PROSITE" id="PS50043"/>
    </source>
</evidence>
<proteinExistence type="predicted"/>
<dbReference type="Gene3D" id="1.10.10.10">
    <property type="entry name" value="Winged helix-like DNA-binding domain superfamily/Winged helix DNA-binding domain"/>
    <property type="match status" value="1"/>
</dbReference>
<dbReference type="InterPro" id="IPR029016">
    <property type="entry name" value="GAF-like_dom_sf"/>
</dbReference>
<evidence type="ECO:0000256" key="2">
    <source>
        <dbReference type="ARBA" id="ARBA00023125"/>
    </source>
</evidence>
<evidence type="ECO:0000256" key="3">
    <source>
        <dbReference type="ARBA" id="ARBA00023163"/>
    </source>
</evidence>
<organism evidence="5 6">
    <name type="scientific">Hominibacterium faecale</name>
    <dbReference type="NCBI Taxonomy" id="2839743"/>
    <lineage>
        <taxon>Bacteria</taxon>
        <taxon>Bacillati</taxon>
        <taxon>Bacillota</taxon>
        <taxon>Clostridia</taxon>
        <taxon>Peptostreptococcales</taxon>
        <taxon>Anaerovoracaceae</taxon>
        <taxon>Hominibacterium</taxon>
    </lineage>
</organism>
<keyword evidence="6" id="KW-1185">Reference proteome</keyword>
<dbReference type="Proteomes" id="UP001065549">
    <property type="component" value="Unassembled WGS sequence"/>
</dbReference>
<name>A0A9J6QYK8_9FIRM</name>
<keyword evidence="2" id="KW-0238">DNA-binding</keyword>